<dbReference type="OrthoDB" id="68581at2759"/>
<proteinExistence type="inferred from homology"/>
<evidence type="ECO:0000313" key="12">
    <source>
        <dbReference type="EMBL" id="CAF3803936.1"/>
    </source>
</evidence>
<dbReference type="Proteomes" id="UP000663838">
    <property type="component" value="Unassembled WGS sequence"/>
</dbReference>
<evidence type="ECO:0000256" key="3">
    <source>
        <dbReference type="ARBA" id="ARBA00022502"/>
    </source>
</evidence>
<accession>A0A820R2J2</accession>
<dbReference type="EMBL" id="CAJNXB010005294">
    <property type="protein sequence ID" value="CAF3417252.1"/>
    <property type="molecule type" value="Genomic_DNA"/>
</dbReference>
<evidence type="ECO:0000259" key="9">
    <source>
        <dbReference type="Pfam" id="PF10277"/>
    </source>
</evidence>
<evidence type="ECO:0000313" key="10">
    <source>
        <dbReference type="EMBL" id="CAF3417252.1"/>
    </source>
</evidence>
<dbReference type="InterPro" id="IPR019402">
    <property type="entry name" value="CWH43_N"/>
</dbReference>
<feature type="domain" description="CWH43-like N-terminal" evidence="9">
    <location>
        <begin position="26"/>
        <end position="248"/>
    </location>
</feature>
<dbReference type="Pfam" id="PF10277">
    <property type="entry name" value="Frag1"/>
    <property type="match status" value="1"/>
</dbReference>
<dbReference type="Proteomes" id="UP000663851">
    <property type="component" value="Unassembled WGS sequence"/>
</dbReference>
<dbReference type="EMBL" id="CAJOBS010002058">
    <property type="protein sequence ID" value="CAF4787630.1"/>
    <property type="molecule type" value="Genomic_DNA"/>
</dbReference>
<dbReference type="Proteomes" id="UP000663869">
    <property type="component" value="Unassembled WGS sequence"/>
</dbReference>
<evidence type="ECO:0000256" key="4">
    <source>
        <dbReference type="ARBA" id="ARBA00022692"/>
    </source>
</evidence>
<dbReference type="EMBL" id="CAJOBQ010001963">
    <property type="protein sequence ID" value="CAF4529582.1"/>
    <property type="molecule type" value="Genomic_DNA"/>
</dbReference>
<evidence type="ECO:0000313" key="18">
    <source>
        <dbReference type="Proteomes" id="UP000663851"/>
    </source>
</evidence>
<dbReference type="GO" id="GO:0006506">
    <property type="term" value="P:GPI anchor biosynthetic process"/>
    <property type="evidence" value="ECO:0007669"/>
    <property type="project" value="UniProtKB-KW"/>
</dbReference>
<sequence>MSSVQFKTKEETKQIMSSRAHVSMRHFLLFAYSLPCFALFSCVGLSLLKDFEKSTRTHCNVFNFLPSISASIGDCEPQRYIWRLCFALDSVPRYAIAFLQLRRLLNRHHIALQEIYPLVQITNSAIHILELTFLLLLTYISSNEIKWIHECSFIGFMICSLVHMLLTVLIDYFWPRTINYRVNDQEKLTRGKRLKWFLVNIMSFFISLYFYFRHNDYCEPNIYSMYCLFEYFVVLTNIAYHAVVMDEWDQNAGQIQFFY</sequence>
<feature type="transmembrane region" description="Helical" evidence="8">
    <location>
        <begin position="194"/>
        <end position="211"/>
    </location>
</feature>
<dbReference type="EMBL" id="CAJNYU010002713">
    <property type="protein sequence ID" value="CAF3594452.1"/>
    <property type="molecule type" value="Genomic_DNA"/>
</dbReference>
<evidence type="ECO:0000313" key="17">
    <source>
        <dbReference type="EMBL" id="CAF4787630.1"/>
    </source>
</evidence>
<feature type="transmembrane region" description="Helical" evidence="8">
    <location>
        <begin position="153"/>
        <end position="174"/>
    </location>
</feature>
<keyword evidence="7 8" id="KW-0472">Membrane</keyword>
<feature type="transmembrane region" description="Helical" evidence="8">
    <location>
        <begin position="223"/>
        <end position="243"/>
    </location>
</feature>
<reference evidence="14" key="1">
    <citation type="submission" date="2021-02" db="EMBL/GenBank/DDBJ databases">
        <authorList>
            <person name="Nowell W R."/>
        </authorList>
    </citation>
    <scope>NUCLEOTIDE SEQUENCE</scope>
</reference>
<comment type="subcellular location">
    <subcellularLocation>
        <location evidence="1">Golgi apparatus membrane</location>
        <topology evidence="1">Multi-pass membrane protein</topology>
    </subcellularLocation>
</comment>
<evidence type="ECO:0000313" key="15">
    <source>
        <dbReference type="EMBL" id="CAF4478165.1"/>
    </source>
</evidence>
<dbReference type="EMBL" id="CAJOBR010000187">
    <property type="protein sequence ID" value="CAF4478165.1"/>
    <property type="molecule type" value="Genomic_DNA"/>
</dbReference>
<dbReference type="PANTHER" id="PTHR12892">
    <property type="entry name" value="FGF RECEPTOR ACTIVATING PROTEIN 1"/>
    <property type="match status" value="1"/>
</dbReference>
<evidence type="ECO:0000256" key="5">
    <source>
        <dbReference type="ARBA" id="ARBA00022989"/>
    </source>
</evidence>
<evidence type="ECO:0000256" key="2">
    <source>
        <dbReference type="ARBA" id="ARBA00007414"/>
    </source>
</evidence>
<dbReference type="EMBL" id="CAJOBP010001419">
    <property type="protein sequence ID" value="CAF4283136.1"/>
    <property type="molecule type" value="Genomic_DNA"/>
</dbReference>
<feature type="transmembrane region" description="Helical" evidence="8">
    <location>
        <begin position="27"/>
        <end position="48"/>
    </location>
</feature>
<evidence type="ECO:0000313" key="14">
    <source>
        <dbReference type="EMBL" id="CAF4428444.1"/>
    </source>
</evidence>
<evidence type="ECO:0000313" key="11">
    <source>
        <dbReference type="EMBL" id="CAF3594452.1"/>
    </source>
</evidence>
<gene>
    <name evidence="11" type="ORF">FME351_LOCUS21623</name>
    <name evidence="14" type="ORF">HFQ381_LOCUS22148</name>
    <name evidence="12" type="ORF">KIK155_LOCUS32596</name>
    <name evidence="15" type="ORF">QYT958_LOCUS2804</name>
    <name evidence="10" type="ORF">TIS948_LOCUS29138</name>
    <name evidence="17" type="ORF">TOA249_LOCUS22539</name>
    <name evidence="16" type="ORF">TSG867_LOCUS23176</name>
    <name evidence="13" type="ORF">UJA718_LOCUS11522</name>
</gene>
<evidence type="ECO:0000256" key="7">
    <source>
        <dbReference type="ARBA" id="ARBA00023136"/>
    </source>
</evidence>
<dbReference type="EMBL" id="CAJNYV010006142">
    <property type="protein sequence ID" value="CAF3803936.1"/>
    <property type="molecule type" value="Genomic_DNA"/>
</dbReference>
<dbReference type="Proteomes" id="UP000663865">
    <property type="component" value="Unassembled WGS sequence"/>
</dbReference>
<dbReference type="Proteomes" id="UP000663873">
    <property type="component" value="Unassembled WGS sequence"/>
</dbReference>
<dbReference type="GO" id="GO:0005789">
    <property type="term" value="C:endoplasmic reticulum membrane"/>
    <property type="evidence" value="ECO:0007669"/>
    <property type="project" value="TreeGrafter"/>
</dbReference>
<dbReference type="Proteomes" id="UP000663862">
    <property type="component" value="Unassembled WGS sequence"/>
</dbReference>
<keyword evidence="4 8" id="KW-0812">Transmembrane</keyword>
<dbReference type="AlphaFoldDB" id="A0A820R2J2"/>
<name>A0A820R2J2_9BILA</name>
<keyword evidence="3" id="KW-0337">GPI-anchor biosynthesis</keyword>
<dbReference type="GO" id="GO:0000139">
    <property type="term" value="C:Golgi membrane"/>
    <property type="evidence" value="ECO:0007669"/>
    <property type="project" value="UniProtKB-SubCell"/>
</dbReference>
<dbReference type="Proteomes" id="UP000663848">
    <property type="component" value="Unassembled WGS sequence"/>
</dbReference>
<dbReference type="Proteomes" id="UP000663825">
    <property type="component" value="Unassembled WGS sequence"/>
</dbReference>
<keyword evidence="19" id="KW-1185">Reference proteome</keyword>
<dbReference type="PANTHER" id="PTHR12892:SF11">
    <property type="entry name" value="POST-GPI ATTACHMENT TO PROTEINS FACTOR 2"/>
    <property type="match status" value="1"/>
</dbReference>
<protein>
    <recommendedName>
        <fullName evidence="9">CWH43-like N-terminal domain-containing protein</fullName>
    </recommendedName>
</protein>
<evidence type="ECO:0000313" key="16">
    <source>
        <dbReference type="EMBL" id="CAF4529582.1"/>
    </source>
</evidence>
<evidence type="ECO:0000256" key="1">
    <source>
        <dbReference type="ARBA" id="ARBA00004653"/>
    </source>
</evidence>
<dbReference type="InterPro" id="IPR039545">
    <property type="entry name" value="PGAP2"/>
</dbReference>
<evidence type="ECO:0000313" key="19">
    <source>
        <dbReference type="Proteomes" id="UP000663873"/>
    </source>
</evidence>
<organism evidence="14 18">
    <name type="scientific">Rotaria socialis</name>
    <dbReference type="NCBI Taxonomy" id="392032"/>
    <lineage>
        <taxon>Eukaryota</taxon>
        <taxon>Metazoa</taxon>
        <taxon>Spiralia</taxon>
        <taxon>Gnathifera</taxon>
        <taxon>Rotifera</taxon>
        <taxon>Eurotatoria</taxon>
        <taxon>Bdelloidea</taxon>
        <taxon>Philodinida</taxon>
        <taxon>Philodinidae</taxon>
        <taxon>Rotaria</taxon>
    </lineage>
</organism>
<dbReference type="EMBL" id="CAJOBO010002061">
    <property type="protein sequence ID" value="CAF4428444.1"/>
    <property type="molecule type" value="Genomic_DNA"/>
</dbReference>
<comment type="similarity">
    <text evidence="2">Belongs to the PGAP2 family.</text>
</comment>
<evidence type="ECO:0000256" key="8">
    <source>
        <dbReference type="SAM" id="Phobius"/>
    </source>
</evidence>
<evidence type="ECO:0000256" key="6">
    <source>
        <dbReference type="ARBA" id="ARBA00023034"/>
    </source>
</evidence>
<comment type="caution">
    <text evidence="14">The sequence shown here is derived from an EMBL/GenBank/DDBJ whole genome shotgun (WGS) entry which is preliminary data.</text>
</comment>
<evidence type="ECO:0000313" key="13">
    <source>
        <dbReference type="EMBL" id="CAF4283136.1"/>
    </source>
</evidence>
<keyword evidence="5 8" id="KW-1133">Transmembrane helix</keyword>
<feature type="transmembrane region" description="Helical" evidence="8">
    <location>
        <begin position="121"/>
        <end position="141"/>
    </location>
</feature>
<keyword evidence="6" id="KW-0333">Golgi apparatus</keyword>